<evidence type="ECO:0000313" key="2">
    <source>
        <dbReference type="EMBL" id="RZB63103.1"/>
    </source>
</evidence>
<protein>
    <submittedName>
        <fullName evidence="2">Uncharacterized protein</fullName>
    </submittedName>
</protein>
<gene>
    <name evidence="2" type="ORF">D0Y65_039984</name>
</gene>
<accession>A0A445GPG4</accession>
<organism evidence="2 3">
    <name type="scientific">Glycine soja</name>
    <name type="common">Wild soybean</name>
    <dbReference type="NCBI Taxonomy" id="3848"/>
    <lineage>
        <taxon>Eukaryota</taxon>
        <taxon>Viridiplantae</taxon>
        <taxon>Streptophyta</taxon>
        <taxon>Embryophyta</taxon>
        <taxon>Tracheophyta</taxon>
        <taxon>Spermatophyta</taxon>
        <taxon>Magnoliopsida</taxon>
        <taxon>eudicotyledons</taxon>
        <taxon>Gunneridae</taxon>
        <taxon>Pentapetalae</taxon>
        <taxon>rosids</taxon>
        <taxon>fabids</taxon>
        <taxon>Fabales</taxon>
        <taxon>Fabaceae</taxon>
        <taxon>Papilionoideae</taxon>
        <taxon>50 kb inversion clade</taxon>
        <taxon>NPAAA clade</taxon>
        <taxon>indigoferoid/millettioid clade</taxon>
        <taxon>Phaseoleae</taxon>
        <taxon>Glycine</taxon>
        <taxon>Glycine subgen. Soja</taxon>
    </lineage>
</organism>
<dbReference type="Proteomes" id="UP000289340">
    <property type="component" value="Chromosome 15"/>
</dbReference>
<name>A0A445GPG4_GLYSO</name>
<evidence type="ECO:0000313" key="3">
    <source>
        <dbReference type="Proteomes" id="UP000289340"/>
    </source>
</evidence>
<sequence length="158" mass="18057">MNFRRSLPLSHRGLRRRVRTEARPQNHHLQRREQNDPPSAAALEAIRGLRGARKDAARVHCKGRFAPRLSGAGVGGVDLRRGARFQDRFRGTSTKVDLTARRCKWRQISFKRVLGAVTVVALKEEGGKKVEAMRKMKDVQNYIPKAISREVIVRLQRE</sequence>
<reference evidence="2 3" key="1">
    <citation type="submission" date="2018-09" db="EMBL/GenBank/DDBJ databases">
        <title>A high-quality reference genome of wild soybean provides a powerful tool to mine soybean genomes.</title>
        <authorList>
            <person name="Xie M."/>
            <person name="Chung C.Y.L."/>
            <person name="Li M.-W."/>
            <person name="Wong F.-L."/>
            <person name="Chan T.-F."/>
            <person name="Lam H.-M."/>
        </authorList>
    </citation>
    <scope>NUCLEOTIDE SEQUENCE [LARGE SCALE GENOMIC DNA]</scope>
    <source>
        <strain evidence="3">cv. W05</strain>
        <tissue evidence="2">Hypocotyl of etiolated seedlings</tissue>
    </source>
</reference>
<proteinExistence type="predicted"/>
<feature type="region of interest" description="Disordered" evidence="1">
    <location>
        <begin position="1"/>
        <end position="39"/>
    </location>
</feature>
<keyword evidence="3" id="KW-1185">Reference proteome</keyword>
<dbReference type="AlphaFoldDB" id="A0A445GPG4"/>
<comment type="caution">
    <text evidence="2">The sequence shown here is derived from an EMBL/GenBank/DDBJ whole genome shotgun (WGS) entry which is preliminary data.</text>
</comment>
<evidence type="ECO:0000256" key="1">
    <source>
        <dbReference type="SAM" id="MobiDB-lite"/>
    </source>
</evidence>
<dbReference type="EMBL" id="QZWG01000015">
    <property type="protein sequence ID" value="RZB63103.1"/>
    <property type="molecule type" value="Genomic_DNA"/>
</dbReference>